<dbReference type="AlphaFoldDB" id="A0A4C1XZ43"/>
<evidence type="ECO:0000313" key="3">
    <source>
        <dbReference type="Proteomes" id="UP000299102"/>
    </source>
</evidence>
<accession>A0A4C1XZ43</accession>
<keyword evidence="1" id="KW-0472">Membrane</keyword>
<organism evidence="2 3">
    <name type="scientific">Eumeta variegata</name>
    <name type="common">Bagworm moth</name>
    <name type="synonym">Eumeta japonica</name>
    <dbReference type="NCBI Taxonomy" id="151549"/>
    <lineage>
        <taxon>Eukaryota</taxon>
        <taxon>Metazoa</taxon>
        <taxon>Ecdysozoa</taxon>
        <taxon>Arthropoda</taxon>
        <taxon>Hexapoda</taxon>
        <taxon>Insecta</taxon>
        <taxon>Pterygota</taxon>
        <taxon>Neoptera</taxon>
        <taxon>Endopterygota</taxon>
        <taxon>Lepidoptera</taxon>
        <taxon>Glossata</taxon>
        <taxon>Ditrysia</taxon>
        <taxon>Tineoidea</taxon>
        <taxon>Psychidae</taxon>
        <taxon>Oiketicinae</taxon>
        <taxon>Eumeta</taxon>
    </lineage>
</organism>
<name>A0A4C1XZ43_EUMVA</name>
<dbReference type="Proteomes" id="UP000299102">
    <property type="component" value="Unassembled WGS sequence"/>
</dbReference>
<dbReference type="EMBL" id="BGZK01001010">
    <property type="protein sequence ID" value="GBP68423.1"/>
    <property type="molecule type" value="Genomic_DNA"/>
</dbReference>
<keyword evidence="1" id="KW-0812">Transmembrane</keyword>
<comment type="caution">
    <text evidence="2">The sequence shown here is derived from an EMBL/GenBank/DDBJ whole genome shotgun (WGS) entry which is preliminary data.</text>
</comment>
<reference evidence="2 3" key="1">
    <citation type="journal article" date="2019" name="Commun. Biol.">
        <title>The bagworm genome reveals a unique fibroin gene that provides high tensile strength.</title>
        <authorList>
            <person name="Kono N."/>
            <person name="Nakamura H."/>
            <person name="Ohtoshi R."/>
            <person name="Tomita M."/>
            <person name="Numata K."/>
            <person name="Arakawa K."/>
        </authorList>
    </citation>
    <scope>NUCLEOTIDE SEQUENCE [LARGE SCALE GENOMIC DNA]</scope>
</reference>
<keyword evidence="3" id="KW-1185">Reference proteome</keyword>
<feature type="transmembrane region" description="Helical" evidence="1">
    <location>
        <begin position="95"/>
        <end position="115"/>
    </location>
</feature>
<protein>
    <submittedName>
        <fullName evidence="2">Uncharacterized protein</fullName>
    </submittedName>
</protein>
<sequence length="159" mass="18519">MMEGSTNDALQEHNRLSLSLFLLVQKRYYRVVGLLRDVKAVDPSHETRRRSRRRAAAGRIPAAYFEFSPKRELRRRRFLYVRLPAARAARITNTVPFYIALYFMFFTQTICILRFDLCRRSPAKPALSIPRARAGPRAAARARRSALDSEAWRNYNSIV</sequence>
<gene>
    <name evidence="2" type="ORF">EVAR_38660_1</name>
</gene>
<keyword evidence="1" id="KW-1133">Transmembrane helix</keyword>
<proteinExistence type="predicted"/>
<evidence type="ECO:0000256" key="1">
    <source>
        <dbReference type="SAM" id="Phobius"/>
    </source>
</evidence>
<evidence type="ECO:0000313" key="2">
    <source>
        <dbReference type="EMBL" id="GBP68423.1"/>
    </source>
</evidence>